<dbReference type="GO" id="GO:0005730">
    <property type="term" value="C:nucleolus"/>
    <property type="evidence" value="ECO:0007669"/>
    <property type="project" value="UniProtKB-UniRule"/>
</dbReference>
<dbReference type="AlphaFoldDB" id="A0A6P6YBL0"/>
<dbReference type="PIRSF" id="PIRSF003352">
    <property type="entry name" value="MAK16"/>
    <property type="match status" value="1"/>
</dbReference>
<proteinExistence type="inferred from homology"/>
<dbReference type="PANTHER" id="PTHR23405:SF4">
    <property type="entry name" value="PROTEIN MAK16 HOMOLOG"/>
    <property type="match status" value="1"/>
</dbReference>
<evidence type="ECO:0000256" key="1">
    <source>
        <dbReference type="ARBA" id="ARBA00004123"/>
    </source>
</evidence>
<dbReference type="Pfam" id="PF04874">
    <property type="entry name" value="Mak16"/>
    <property type="match status" value="1"/>
</dbReference>
<dbReference type="KEGG" id="dpte:113796660"/>
<reference evidence="7" key="1">
    <citation type="submission" date="2025-08" db="UniProtKB">
        <authorList>
            <consortium name="RefSeq"/>
        </authorList>
    </citation>
    <scope>IDENTIFICATION</scope>
    <source>
        <strain evidence="7">Airmid</strain>
    </source>
</reference>
<name>A0A6P6YBL0_DERPT</name>
<evidence type="ECO:0000259" key="5">
    <source>
        <dbReference type="Pfam" id="PF01778"/>
    </source>
</evidence>
<keyword evidence="6" id="KW-1185">Reference proteome</keyword>
<dbReference type="InterPro" id="IPR029004">
    <property type="entry name" value="Ribosomal_eL28/Mak16"/>
</dbReference>
<comment type="similarity">
    <text evidence="2 4">Belongs to the MAK16 family.</text>
</comment>
<sequence length="223" mass="26262">MQCDNVIWDCCGKLFCSYKSKFKTTVLCKNKYNVTGLCTKSNCPLANGYYATIIEDNEKCYLYLKTPERANTPAKMWEKIKLDANTVEAFKQIDRSMKNVYKEYLIQRCKRRLCRIREYLQKSRALAEKERPVLVTESKKLAKRESSREIKALRAAKITTNLEQELVKRLKSGYYSEIYNFNKAQFDEVLDEANDQNDMLEDLETEEFSEDEILEENIEIEDL</sequence>
<dbReference type="RefSeq" id="XP_027202767.1">
    <property type="nucleotide sequence ID" value="XM_027346966.1"/>
</dbReference>
<dbReference type="GO" id="GO:0000460">
    <property type="term" value="P:maturation of 5.8S rRNA"/>
    <property type="evidence" value="ECO:0007669"/>
    <property type="project" value="TreeGrafter"/>
</dbReference>
<organism evidence="6 7">
    <name type="scientific">Dermatophagoides pteronyssinus</name>
    <name type="common">European house dust mite</name>
    <dbReference type="NCBI Taxonomy" id="6956"/>
    <lineage>
        <taxon>Eukaryota</taxon>
        <taxon>Metazoa</taxon>
        <taxon>Ecdysozoa</taxon>
        <taxon>Arthropoda</taxon>
        <taxon>Chelicerata</taxon>
        <taxon>Arachnida</taxon>
        <taxon>Acari</taxon>
        <taxon>Acariformes</taxon>
        <taxon>Sarcoptiformes</taxon>
        <taxon>Astigmata</taxon>
        <taxon>Psoroptidia</taxon>
        <taxon>Analgoidea</taxon>
        <taxon>Pyroglyphidae</taxon>
        <taxon>Dermatophagoidinae</taxon>
        <taxon>Dermatophagoides</taxon>
    </lineage>
</organism>
<dbReference type="PANTHER" id="PTHR23405">
    <property type="entry name" value="MAINTENANCE OF KILLER 16 MAK16 PROTEIN-RELATED"/>
    <property type="match status" value="1"/>
</dbReference>
<dbReference type="OrthoDB" id="10251342at2759"/>
<evidence type="ECO:0000256" key="3">
    <source>
        <dbReference type="ARBA" id="ARBA00023242"/>
    </source>
</evidence>
<keyword evidence="3 4" id="KW-0539">Nucleus</keyword>
<dbReference type="Gene3D" id="3.30.390.110">
    <property type="match status" value="1"/>
</dbReference>
<dbReference type="GO" id="GO:0030687">
    <property type="term" value="C:preribosome, large subunit precursor"/>
    <property type="evidence" value="ECO:0007669"/>
    <property type="project" value="TreeGrafter"/>
</dbReference>
<protein>
    <recommendedName>
        <fullName evidence="4">Protein MAK16 homolog</fullName>
    </recommendedName>
</protein>
<evidence type="ECO:0000313" key="6">
    <source>
        <dbReference type="Proteomes" id="UP000515146"/>
    </source>
</evidence>
<dbReference type="Pfam" id="PF01778">
    <property type="entry name" value="Ribosomal_L28e"/>
    <property type="match status" value="1"/>
</dbReference>
<dbReference type="GO" id="GO:0000470">
    <property type="term" value="P:maturation of LSU-rRNA"/>
    <property type="evidence" value="ECO:0007669"/>
    <property type="project" value="TreeGrafter"/>
</dbReference>
<evidence type="ECO:0000256" key="2">
    <source>
        <dbReference type="ARBA" id="ARBA00005514"/>
    </source>
</evidence>
<evidence type="ECO:0000256" key="4">
    <source>
        <dbReference type="PIRNR" id="PIRNR003352"/>
    </source>
</evidence>
<dbReference type="InterPro" id="IPR006958">
    <property type="entry name" value="Mak16"/>
</dbReference>
<dbReference type="Proteomes" id="UP000515146">
    <property type="component" value="Unplaced"/>
</dbReference>
<evidence type="ECO:0000313" key="7">
    <source>
        <dbReference type="RefSeq" id="XP_027202767.1"/>
    </source>
</evidence>
<dbReference type="OMA" id="KSNCPLA"/>
<gene>
    <name evidence="7" type="primary">LOC113796660</name>
</gene>
<accession>A0A6P6YBL0</accession>
<feature type="domain" description="Ribosomal eL28/Mak16" evidence="5">
    <location>
        <begin position="6"/>
        <end position="119"/>
    </location>
</feature>
<dbReference type="InParanoid" id="A0A6P6YBL0"/>
<comment type="subcellular location">
    <subcellularLocation>
        <location evidence="1">Nucleus</location>
    </subcellularLocation>
</comment>